<dbReference type="OrthoDB" id="332088at2"/>
<organism evidence="1 2">
    <name type="scientific">Chitinophaga solisilvae</name>
    <dbReference type="NCBI Taxonomy" id="1233460"/>
    <lineage>
        <taxon>Bacteria</taxon>
        <taxon>Pseudomonadati</taxon>
        <taxon>Bacteroidota</taxon>
        <taxon>Chitinophagia</taxon>
        <taxon>Chitinophagales</taxon>
        <taxon>Chitinophagaceae</taxon>
        <taxon>Chitinophaga</taxon>
    </lineage>
</organism>
<dbReference type="AlphaFoldDB" id="A0A433WBP3"/>
<gene>
    <name evidence="1" type="ORF">ECE50_000515</name>
</gene>
<keyword evidence="2" id="KW-1185">Reference proteome</keyword>
<sequence length="63" mass="6933">MQKLGSFLVIIGLLSIVAGFFNYVPKILIWIYKWGDGAAWGIKIGLIVVGALCYMLSAKTEKN</sequence>
<dbReference type="EMBL" id="RIAR02000001">
    <property type="protein sequence ID" value="NSL85293.1"/>
    <property type="molecule type" value="Genomic_DNA"/>
</dbReference>
<accession>A0A433WBP3</accession>
<name>A0A433WBP3_9BACT</name>
<proteinExistence type="predicted"/>
<dbReference type="Proteomes" id="UP000281028">
    <property type="component" value="Unassembled WGS sequence"/>
</dbReference>
<dbReference type="RefSeq" id="WP_127043584.1">
    <property type="nucleotide sequence ID" value="NZ_JAABOK010000009.1"/>
</dbReference>
<evidence type="ECO:0000313" key="2">
    <source>
        <dbReference type="Proteomes" id="UP000281028"/>
    </source>
</evidence>
<comment type="caution">
    <text evidence="1">The sequence shown here is derived from an EMBL/GenBank/DDBJ whole genome shotgun (WGS) entry which is preliminary data.</text>
</comment>
<protein>
    <submittedName>
        <fullName evidence="1">Uncharacterized protein</fullName>
    </submittedName>
</protein>
<evidence type="ECO:0000313" key="1">
    <source>
        <dbReference type="EMBL" id="NSL85293.1"/>
    </source>
</evidence>
<reference evidence="1" key="1">
    <citation type="submission" date="2020-05" db="EMBL/GenBank/DDBJ databases">
        <title>Chitinophaga laudate sp. nov., isolated from a tropical peat swamp.</title>
        <authorList>
            <person name="Goh C.B.S."/>
            <person name="Lee M.S."/>
            <person name="Parimannan S."/>
            <person name="Pasbakhsh P."/>
            <person name="Yule C.M."/>
            <person name="Rajandas H."/>
            <person name="Loke S."/>
            <person name="Croft L."/>
            <person name="Tan J.B.L."/>
        </authorList>
    </citation>
    <scope>NUCLEOTIDE SEQUENCE</scope>
    <source>
        <strain evidence="1">Mgbs1</strain>
    </source>
</reference>